<reference evidence="4" key="1">
    <citation type="submission" date="2018-09" db="EMBL/GenBank/DDBJ databases">
        <title>Murine metabolic-syndrome-specific gut microbial biobank.</title>
        <authorList>
            <person name="Liu C."/>
        </authorList>
    </citation>
    <scope>NUCLEOTIDE SEQUENCE</scope>
    <source>
        <strain evidence="4">D42-62</strain>
    </source>
</reference>
<protein>
    <submittedName>
        <fullName evidence="4">M56 family metallopeptidase</fullName>
    </submittedName>
</protein>
<evidence type="ECO:0000313" key="4">
    <source>
        <dbReference type="EMBL" id="NBJ91746.1"/>
    </source>
</evidence>
<dbReference type="RefSeq" id="WP_160558820.1">
    <property type="nucleotide sequence ID" value="NZ_QZDT01000003.1"/>
</dbReference>
<proteinExistence type="predicted"/>
<feature type="transmembrane region" description="Helical" evidence="1">
    <location>
        <begin position="304"/>
        <end position="324"/>
    </location>
</feature>
<dbReference type="InterPro" id="IPR052173">
    <property type="entry name" value="Beta-lactam_resp_regulator"/>
</dbReference>
<dbReference type="InterPro" id="IPR008756">
    <property type="entry name" value="Peptidase_M56"/>
</dbReference>
<feature type="domain" description="DUF5780" evidence="3">
    <location>
        <begin position="382"/>
        <end position="504"/>
    </location>
</feature>
<dbReference type="Proteomes" id="UP001154420">
    <property type="component" value="Unassembled WGS sequence"/>
</dbReference>
<name>A0A9X5BDF5_9FIRM</name>
<dbReference type="OrthoDB" id="9804799at2"/>
<evidence type="ECO:0000313" key="5">
    <source>
        <dbReference type="Proteomes" id="UP001154420"/>
    </source>
</evidence>
<sequence length="524" mass="60382">MGLPEVSVYGAVFVAAVMIIRAMAMNYLPKKTFLVLWEMVILRLMIPITIPSVFSVYTFLGRSINRPPLLKAEMDNMTSTISHTLSQEHFWIEQSIESADVNSLSVSAWSVIWCIGMLFFAVFFTVSYLRCRMEFRTALPVKNTYVEQWLKERPLKRQISIKQSDRISTPLTYGIFHPVILMPKKTDWENVNHLQYIFSHEYVHICHFDTVKKLAAVLVFCLHWFNPFVWIMYILFNRDIELACDESVVRQFGEKSKSAYSRMLIHMEAKRSGLLPFCSNFSKNAIEERITVLMNTKQTTPARLIFACLTVIVTVSLFATSAIASTDSSLDGMLAVNVLQTGTLETDILLTNTKDIVSDKKSPMSITHESADILYYEDGSPYIHDILTNNTDKTITETQYCMLAYNEEGFPLKLVWNFLDSSAENSFENIVRSRENLLSNQTEEYHGGWSLYDGEIMKDFPKVGNGEPNQVTYALICLKEVVFEDGAIWNNPNYENWFRAYAGKEVTIEELQNYYPYEYRIELN</sequence>
<feature type="transmembrane region" description="Helical" evidence="1">
    <location>
        <begin position="214"/>
        <end position="236"/>
    </location>
</feature>
<feature type="transmembrane region" description="Helical" evidence="1">
    <location>
        <begin position="108"/>
        <end position="129"/>
    </location>
</feature>
<comment type="caution">
    <text evidence="4">The sequence shown here is derived from an EMBL/GenBank/DDBJ whole genome shotgun (WGS) entry which is preliminary data.</text>
</comment>
<keyword evidence="1" id="KW-1133">Transmembrane helix</keyword>
<dbReference type="PANTHER" id="PTHR34978">
    <property type="entry name" value="POSSIBLE SENSOR-TRANSDUCER PROTEIN BLAR"/>
    <property type="match status" value="1"/>
</dbReference>
<dbReference type="InterPro" id="IPR043939">
    <property type="entry name" value="DUF5780"/>
</dbReference>
<dbReference type="Pfam" id="PF19092">
    <property type="entry name" value="DUF5780"/>
    <property type="match status" value="1"/>
</dbReference>
<keyword evidence="5" id="KW-1185">Reference proteome</keyword>
<dbReference type="AlphaFoldDB" id="A0A9X5BDF5"/>
<evidence type="ECO:0000259" key="2">
    <source>
        <dbReference type="Pfam" id="PF05569"/>
    </source>
</evidence>
<keyword evidence="1" id="KW-0472">Membrane</keyword>
<organism evidence="4 5">
    <name type="scientific">Parablautia muri</name>
    <dbReference type="NCBI Taxonomy" id="2320879"/>
    <lineage>
        <taxon>Bacteria</taxon>
        <taxon>Bacillati</taxon>
        <taxon>Bacillota</taxon>
        <taxon>Clostridia</taxon>
        <taxon>Lachnospirales</taxon>
        <taxon>Lachnospiraceae</taxon>
        <taxon>Parablautia</taxon>
    </lineage>
</organism>
<dbReference type="EMBL" id="QZDT01000003">
    <property type="protein sequence ID" value="NBJ91746.1"/>
    <property type="molecule type" value="Genomic_DNA"/>
</dbReference>
<dbReference type="CDD" id="cd07341">
    <property type="entry name" value="M56_BlaR1_MecR1_like"/>
    <property type="match status" value="1"/>
</dbReference>
<evidence type="ECO:0000259" key="3">
    <source>
        <dbReference type="Pfam" id="PF19092"/>
    </source>
</evidence>
<feature type="domain" description="Peptidase M56" evidence="2">
    <location>
        <begin position="5"/>
        <end position="293"/>
    </location>
</feature>
<accession>A0A9X5BDF5</accession>
<dbReference type="PANTHER" id="PTHR34978:SF3">
    <property type="entry name" value="SLR0241 PROTEIN"/>
    <property type="match status" value="1"/>
</dbReference>
<dbReference type="Pfam" id="PF05569">
    <property type="entry name" value="Peptidase_M56"/>
    <property type="match status" value="1"/>
</dbReference>
<feature type="transmembrane region" description="Helical" evidence="1">
    <location>
        <begin position="6"/>
        <end position="28"/>
    </location>
</feature>
<feature type="transmembrane region" description="Helical" evidence="1">
    <location>
        <begin position="40"/>
        <end position="60"/>
    </location>
</feature>
<keyword evidence="1" id="KW-0812">Transmembrane</keyword>
<evidence type="ECO:0000256" key="1">
    <source>
        <dbReference type="SAM" id="Phobius"/>
    </source>
</evidence>
<gene>
    <name evidence="4" type="ORF">D5281_03850</name>
</gene>